<gene>
    <name evidence="2" type="ORF">SAMN05192543_104579</name>
</gene>
<dbReference type="Proteomes" id="UP000199548">
    <property type="component" value="Unassembled WGS sequence"/>
</dbReference>
<dbReference type="EMBL" id="FOQU01000004">
    <property type="protein sequence ID" value="SFI88499.1"/>
    <property type="molecule type" value="Genomic_DNA"/>
</dbReference>
<keyword evidence="1" id="KW-0732">Signal</keyword>
<dbReference type="STRING" id="420953.SAMN05192543_104579"/>
<organism evidence="2 3">
    <name type="scientific">Paraburkholderia megapolitana</name>
    <dbReference type="NCBI Taxonomy" id="420953"/>
    <lineage>
        <taxon>Bacteria</taxon>
        <taxon>Pseudomonadati</taxon>
        <taxon>Pseudomonadota</taxon>
        <taxon>Betaproteobacteria</taxon>
        <taxon>Burkholderiales</taxon>
        <taxon>Burkholderiaceae</taxon>
        <taxon>Paraburkholderia</taxon>
    </lineage>
</organism>
<name>A0A1I3LUR9_9BURK</name>
<sequence>MTRCIDMYKTTTMIVGLTAALLCNTVVLSAEVGASDSESGGRVTMKYDVDDSEVDTMSSFHASSACAVHVVPTSDARQNKETIGQFVSGALLVDDIGPWMTEGLGHLKDFGYTVSAASANAPPAADGVTIRTSVTRAYTWQIGMKLFSMVAVKVEFDDHNGVLQQKYYRSHGDKTNMWGAKAEYVDTLNYALNNLLPFVARDLQSLCKGERVDSYTYAGPDGLPKASDEAK</sequence>
<feature type="chain" id="PRO_5011521336" description="Lipoprotein" evidence="1">
    <location>
        <begin position="30"/>
        <end position="231"/>
    </location>
</feature>
<proteinExistence type="predicted"/>
<dbReference type="AlphaFoldDB" id="A0A1I3LUR9"/>
<evidence type="ECO:0000256" key="1">
    <source>
        <dbReference type="SAM" id="SignalP"/>
    </source>
</evidence>
<reference evidence="2 3" key="1">
    <citation type="submission" date="2016-10" db="EMBL/GenBank/DDBJ databases">
        <authorList>
            <person name="de Groot N.N."/>
        </authorList>
    </citation>
    <scope>NUCLEOTIDE SEQUENCE [LARGE SCALE GENOMIC DNA]</scope>
    <source>
        <strain evidence="2 3">LMG 23650</strain>
    </source>
</reference>
<accession>A0A1I3LUR9</accession>
<protein>
    <recommendedName>
        <fullName evidence="4">Lipoprotein</fullName>
    </recommendedName>
</protein>
<keyword evidence="3" id="KW-1185">Reference proteome</keyword>
<evidence type="ECO:0000313" key="3">
    <source>
        <dbReference type="Proteomes" id="UP000199548"/>
    </source>
</evidence>
<evidence type="ECO:0000313" key="2">
    <source>
        <dbReference type="EMBL" id="SFI88499.1"/>
    </source>
</evidence>
<evidence type="ECO:0008006" key="4">
    <source>
        <dbReference type="Google" id="ProtNLM"/>
    </source>
</evidence>
<feature type="signal peptide" evidence="1">
    <location>
        <begin position="1"/>
        <end position="29"/>
    </location>
</feature>